<feature type="region of interest" description="Disordered" evidence="1">
    <location>
        <begin position="1246"/>
        <end position="1675"/>
    </location>
</feature>
<feature type="domain" description="Bacterial Ig-like" evidence="2">
    <location>
        <begin position="73"/>
        <end position="160"/>
    </location>
</feature>
<keyword evidence="4" id="KW-1185">Reference proteome</keyword>
<accession>A0ABW7N259</accession>
<feature type="compositionally biased region" description="Acidic residues" evidence="1">
    <location>
        <begin position="1478"/>
        <end position="1496"/>
    </location>
</feature>
<feature type="compositionally biased region" description="Polar residues" evidence="1">
    <location>
        <begin position="9"/>
        <end position="20"/>
    </location>
</feature>
<evidence type="ECO:0000313" key="3">
    <source>
        <dbReference type="EMBL" id="MFH6981797.1"/>
    </source>
</evidence>
<reference evidence="3 4" key="1">
    <citation type="journal article" date="2013" name="Int. J. Syst. Evol. Microbiol.">
        <title>Marinoscillum luteum sp. nov., isolated from marine sediment.</title>
        <authorList>
            <person name="Cha I.T."/>
            <person name="Park S.J."/>
            <person name="Kim S.J."/>
            <person name="Kim J.G."/>
            <person name="Jung M.Y."/>
            <person name="Shin K.S."/>
            <person name="Kwon K.K."/>
            <person name="Yang S.H."/>
            <person name="Seo Y.S."/>
            <person name="Rhee S.K."/>
        </authorList>
    </citation>
    <scope>NUCLEOTIDE SEQUENCE [LARGE SCALE GENOMIC DNA]</scope>
    <source>
        <strain evidence="3 4">KCTC 23939</strain>
    </source>
</reference>
<organism evidence="3 4">
    <name type="scientific">Marinoscillum luteum</name>
    <dbReference type="NCBI Taxonomy" id="861051"/>
    <lineage>
        <taxon>Bacteria</taxon>
        <taxon>Pseudomonadati</taxon>
        <taxon>Bacteroidota</taxon>
        <taxon>Cytophagia</taxon>
        <taxon>Cytophagales</taxon>
        <taxon>Reichenbachiellaceae</taxon>
        <taxon>Marinoscillum</taxon>
    </lineage>
</organism>
<protein>
    <submittedName>
        <fullName evidence="3">Ig-like domain-containing protein</fullName>
    </submittedName>
</protein>
<feature type="non-terminal residue" evidence="3">
    <location>
        <position position="1675"/>
    </location>
</feature>
<sequence>IGEVDVANGSATDFTDNGDGTYTVEITPDGTGDITVDVAANVAQDAAGNNNTAATTVTTVYDTTAPTSPTVTAQTTNDTTPTISGTATVGAGETLTVTVNGITYTAGDGNLVDNGDGTWSLTIPAGNALTENTYSVTATVTDAAGNSTSDATSSELVIDTTAPATAPTVTAQTTNDTTPTISGTATVGTGETLTVTVNGITYTAGDGNLVDNGDGTWSLTIPAGNALTENTYSVTATVTDAAGNSTSDATTGELIVNTSISAPTGESSQSFCIANNPTVANLIVTGSDIKWYSVPTGGVPLSETTSLVNGTKYYASQTVDGAESSERLEVTVTVNATPTITLDNINDPETCSGTDGSFILSFTNVPDGAYTLTYRDESARDQVFDNVSVVSNSATINNVGAGVYSDITITVNGCTSVEDVDITLSDPSPETISIGTTNNPSNCDAQDGSIQLMGLTANSSFTVDYIVDNVNVSTTASSNASGILLIRELGAGVYRNISVVSTANGCRSNELSRSIDLEEPTISSISLSSSTNPSACGANDGKIILDGLSNSARYAVSYIYNGRIISGSILAVSGRIEIENLSVGHYSNFKVKLSGCESNTIAGPVVLTDPASPEISLNSVIPTSSCNASDGVIKIGGLVSGSKYTFEYTYAGRVKRSTQSIVANGAGVVDISGLSAGVYTFISLKSEASGCQSNTIESAEIADTGAPEIAYGSTSDPTVCDGTDGFIRLTGLDAGREYGVSFLVDNLNVTTTLSSNGSGVIEIGGLRPGTYKDFTVNRVGCVSNQLSEIIELNEPITPEISVTDFSNPSICGEADGWISVGGTIPDGSYNVQYDFNGSIISRVIASSSGVLLINNLSAGSYQNFSIELSGCSSNIVRSPISLTDPGSPEINFNSQLNPTSCASFDGFIKLSGLTPSVSYDYIYFKDGVEVTSGSPLVADAAGVIEISNLTSGSYLNLSVSESGSNCRSNTIEVIVLNPPDISIWTYTHPTTCAGTDGNIEIQGLTPGLSYTFSYRINSGSEINDNIVADSWGNYALEGLSAGNYSDITVEIDGCISNALSVDLNNPDNAVIALEKVTVPLSCEADNGSIKLTGLEVSTDYELHYTSNSQKDTLYVRSDGSGYILISNLAPGEYTSIYVISKECQSNILGSVIVGQAPEMIIVSVNAVNPTTCGGMDGYLDLTFQDIPDGSYSITYSDENLNEKVFSSVSILSGVANISGLTAGSYNNLTVTVGSCKSSGDIDASLSDQQLCDSDGDGVSDLEEDIDGDGDPTNDDSDDDGTPDYLDTDDDGDGVLTEDEDTDGDGDPTNDDSDGDGTPDYLDTDDDGDGVLTEDEDTDGDGDPTNDDCDADGTPNYLDADPCDTDGDGLDDSEEDTDGDGNPYNDDCDQDGTPNFQDADTCDDGTDTDGDGVTDVEEDIDGDGDPTNDDSDGDGTPDYLDTDDDGDGVLTEDEDTDGDGDPTNDDCDADGTPNYLDADPCDTDGDGLDDSEEDTDGDGNPYNDDCDQDGIPNFQDADTCDDGTDTDGDGVTDAEEDIDGDGDPTNDDSDGDGTPDYLDTDDDGDGVLTEDEDTDGDGDPTDDDCDADGTPNYLDADPCDTDGDGLNDEEEDTNGDGNPYNDDCDEDGTPNFQDSDSCDTDGDGILDEDEDLDGDGDPTNDDCDADGTPNYLDADP</sequence>
<dbReference type="Proteomes" id="UP001610063">
    <property type="component" value="Unassembled WGS sequence"/>
</dbReference>
<gene>
    <name evidence="3" type="ORF">ACHKAR_00030</name>
</gene>
<dbReference type="Pfam" id="PF19077">
    <property type="entry name" value="Big_13"/>
    <property type="match status" value="2"/>
</dbReference>
<feature type="compositionally biased region" description="Acidic residues" evidence="1">
    <location>
        <begin position="1596"/>
        <end position="1613"/>
    </location>
</feature>
<evidence type="ECO:0000313" key="4">
    <source>
        <dbReference type="Proteomes" id="UP001610063"/>
    </source>
</evidence>
<dbReference type="RefSeq" id="WP_395415655.1">
    <property type="nucleotide sequence ID" value="NZ_JBIPKE010000002.1"/>
</dbReference>
<dbReference type="InterPro" id="IPR013783">
    <property type="entry name" value="Ig-like_fold"/>
</dbReference>
<feature type="compositionally biased region" description="Acidic residues" evidence="1">
    <location>
        <begin position="1517"/>
        <end position="1586"/>
    </location>
</feature>
<proteinExistence type="predicted"/>
<feature type="domain" description="Bacterial Ig-like" evidence="2">
    <location>
        <begin position="172"/>
        <end position="250"/>
    </location>
</feature>
<name>A0ABW7N259_9BACT</name>
<feature type="compositionally biased region" description="Acidic residues" evidence="1">
    <location>
        <begin position="1399"/>
        <end position="1468"/>
    </location>
</feature>
<comment type="caution">
    <text evidence="3">The sequence shown here is derived from an EMBL/GenBank/DDBJ whole genome shotgun (WGS) entry which is preliminary data.</text>
</comment>
<dbReference type="InterPro" id="IPR044016">
    <property type="entry name" value="Big_13"/>
</dbReference>
<feature type="region of interest" description="Disordered" evidence="1">
    <location>
        <begin position="1"/>
        <end position="22"/>
    </location>
</feature>
<evidence type="ECO:0000259" key="2">
    <source>
        <dbReference type="Pfam" id="PF19077"/>
    </source>
</evidence>
<evidence type="ECO:0000256" key="1">
    <source>
        <dbReference type="SAM" id="MobiDB-lite"/>
    </source>
</evidence>
<feature type="compositionally biased region" description="Acidic residues" evidence="1">
    <location>
        <begin position="1253"/>
        <end position="1350"/>
    </location>
</feature>
<feature type="compositionally biased region" description="Acidic residues" evidence="1">
    <location>
        <begin position="1635"/>
        <end position="1664"/>
    </location>
</feature>
<dbReference type="Gene3D" id="2.60.40.10">
    <property type="entry name" value="Immunoglobulins"/>
    <property type="match status" value="2"/>
</dbReference>
<feature type="compositionally biased region" description="Acidic residues" evidence="1">
    <location>
        <begin position="1360"/>
        <end position="1378"/>
    </location>
</feature>
<dbReference type="NCBIfam" id="NF033510">
    <property type="entry name" value="Ca_tandemer"/>
    <property type="match status" value="2"/>
</dbReference>
<feature type="non-terminal residue" evidence="3">
    <location>
        <position position="1"/>
    </location>
</feature>
<dbReference type="EMBL" id="JBIPKE010000002">
    <property type="protein sequence ID" value="MFH6981797.1"/>
    <property type="molecule type" value="Genomic_DNA"/>
</dbReference>